<gene>
    <name evidence="2" type="ORF">EDD57_10221</name>
</gene>
<feature type="transmembrane region" description="Helical" evidence="1">
    <location>
        <begin position="20"/>
        <end position="47"/>
    </location>
</feature>
<feature type="transmembrane region" description="Helical" evidence="1">
    <location>
        <begin position="127"/>
        <end position="145"/>
    </location>
</feature>
<keyword evidence="1" id="KW-0812">Transmembrane</keyword>
<dbReference type="AlphaFoldDB" id="A0A4R2S3X4"/>
<name>A0A4R2S3X4_9BACL</name>
<comment type="caution">
    <text evidence="2">The sequence shown here is derived from an EMBL/GenBank/DDBJ whole genome shotgun (WGS) entry which is preliminary data.</text>
</comment>
<feature type="transmembrane region" description="Helical" evidence="1">
    <location>
        <begin position="59"/>
        <end position="75"/>
    </location>
</feature>
<evidence type="ECO:0000313" key="3">
    <source>
        <dbReference type="Proteomes" id="UP000294746"/>
    </source>
</evidence>
<dbReference type="RefSeq" id="WP_131847452.1">
    <property type="nucleotide sequence ID" value="NZ_SLXV01000002.1"/>
</dbReference>
<sequence length="221" mass="25682">MHTDKTGPFTWVQRSIGLCIYLIITIVLPSPAFLFLLATLYLLFSTVKYEIQQQRSESLIRFAFLLFSLGSLHDIGRTEHFGIASFLGGLIGWTILLFVYGRQLHSHLSRSTDSPVEVILHPVVIDWLQRIWGFLVFVLCVLFDSYHIDTLIFAGKLYCFISTIKYLLRKQYEKGYIRLSFVIIPIAMNTPIGFQGMWQDWFQLVFCLFCFGIVGYLNWEK</sequence>
<reference evidence="2 3" key="1">
    <citation type="submission" date="2019-03" db="EMBL/GenBank/DDBJ databases">
        <title>Genomic Encyclopedia of Type Strains, Phase IV (KMG-IV): sequencing the most valuable type-strain genomes for metagenomic binning, comparative biology and taxonomic classification.</title>
        <authorList>
            <person name="Goeker M."/>
        </authorList>
    </citation>
    <scope>NUCLEOTIDE SEQUENCE [LARGE SCALE GENOMIC DNA]</scope>
    <source>
        <strain evidence="2 3">DSM 46831</strain>
    </source>
</reference>
<keyword evidence="1" id="KW-0472">Membrane</keyword>
<feature type="transmembrane region" description="Helical" evidence="1">
    <location>
        <begin position="81"/>
        <end position="100"/>
    </location>
</feature>
<keyword evidence="1" id="KW-1133">Transmembrane helix</keyword>
<dbReference type="Proteomes" id="UP000294746">
    <property type="component" value="Unassembled WGS sequence"/>
</dbReference>
<evidence type="ECO:0000313" key="2">
    <source>
        <dbReference type="EMBL" id="TCP70382.1"/>
    </source>
</evidence>
<dbReference type="OrthoDB" id="2987135at2"/>
<evidence type="ECO:0000256" key="1">
    <source>
        <dbReference type="SAM" id="Phobius"/>
    </source>
</evidence>
<keyword evidence="3" id="KW-1185">Reference proteome</keyword>
<dbReference type="EMBL" id="SLXV01000002">
    <property type="protein sequence ID" value="TCP70382.1"/>
    <property type="molecule type" value="Genomic_DNA"/>
</dbReference>
<organism evidence="2 3">
    <name type="scientific">Baia soyae</name>
    <dbReference type="NCBI Taxonomy" id="1544746"/>
    <lineage>
        <taxon>Bacteria</taxon>
        <taxon>Bacillati</taxon>
        <taxon>Bacillota</taxon>
        <taxon>Bacilli</taxon>
        <taxon>Bacillales</taxon>
        <taxon>Thermoactinomycetaceae</taxon>
        <taxon>Baia</taxon>
    </lineage>
</organism>
<accession>A0A4R2S3X4</accession>
<feature type="transmembrane region" description="Helical" evidence="1">
    <location>
        <begin position="201"/>
        <end position="219"/>
    </location>
</feature>
<protein>
    <submittedName>
        <fullName evidence="2">Uncharacterized protein</fullName>
    </submittedName>
</protein>
<feature type="transmembrane region" description="Helical" evidence="1">
    <location>
        <begin position="175"/>
        <end position="195"/>
    </location>
</feature>
<proteinExistence type="predicted"/>